<evidence type="ECO:0000256" key="1">
    <source>
        <dbReference type="ARBA" id="ARBA00007274"/>
    </source>
</evidence>
<dbReference type="SMART" id="SM01266">
    <property type="entry name" value="Mac"/>
    <property type="match status" value="1"/>
</dbReference>
<dbReference type="OrthoDB" id="9812571at2"/>
<gene>
    <name evidence="7" type="ORF">OKIT_1717</name>
</gene>
<dbReference type="AlphaFoldDB" id="G9WGG5"/>
<evidence type="ECO:0000259" key="6">
    <source>
        <dbReference type="SMART" id="SM01266"/>
    </source>
</evidence>
<dbReference type="InterPro" id="IPR011004">
    <property type="entry name" value="Trimer_LpxA-like_sf"/>
</dbReference>
<evidence type="ECO:0000256" key="5">
    <source>
        <dbReference type="RuleBase" id="RU367021"/>
    </source>
</evidence>
<evidence type="ECO:0000256" key="2">
    <source>
        <dbReference type="ARBA" id="ARBA00022679"/>
    </source>
</evidence>
<dbReference type="Gene3D" id="2.160.10.10">
    <property type="entry name" value="Hexapeptide repeat proteins"/>
    <property type="match status" value="1"/>
</dbReference>
<dbReference type="HOGENOM" id="CLU_051638_3_2_9"/>
<keyword evidence="3" id="KW-0677">Repeat</keyword>
<evidence type="ECO:0000313" key="8">
    <source>
        <dbReference type="Proteomes" id="UP000004959"/>
    </source>
</evidence>
<dbReference type="PANTHER" id="PTHR43017">
    <property type="entry name" value="GALACTOSIDE O-ACETYLTRANSFERASE"/>
    <property type="match status" value="1"/>
</dbReference>
<dbReference type="EMBL" id="AFVZ01000001">
    <property type="protein sequence ID" value="EHN59792.1"/>
    <property type="molecule type" value="Genomic_DNA"/>
</dbReference>
<dbReference type="EC" id="2.3.1.-" evidence="5"/>
<feature type="domain" description="Maltose/galactoside acetyltransferase" evidence="6">
    <location>
        <begin position="4"/>
        <end position="58"/>
    </location>
</feature>
<dbReference type="CDD" id="cd03357">
    <property type="entry name" value="LbH_MAT_GAT"/>
    <property type="match status" value="1"/>
</dbReference>
<evidence type="ECO:0000313" key="7">
    <source>
        <dbReference type="EMBL" id="EHN59792.1"/>
    </source>
</evidence>
<keyword evidence="8" id="KW-1185">Reference proteome</keyword>
<evidence type="ECO:0000256" key="3">
    <source>
        <dbReference type="ARBA" id="ARBA00022737"/>
    </source>
</evidence>
<dbReference type="Pfam" id="PF00132">
    <property type="entry name" value="Hexapep"/>
    <property type="match status" value="1"/>
</dbReference>
<dbReference type="InterPro" id="IPR039369">
    <property type="entry name" value="LacA-like"/>
</dbReference>
<dbReference type="eggNOG" id="COG0110">
    <property type="taxonomic scope" value="Bacteria"/>
</dbReference>
<dbReference type="InterPro" id="IPR024688">
    <property type="entry name" value="Mac_dom"/>
</dbReference>
<dbReference type="FunFam" id="2.160.10.10:FF:000025">
    <property type="entry name" value="Hexapeptide-repeat containing-acetyltransferase"/>
    <property type="match status" value="1"/>
</dbReference>
<accession>G9WGG5</accession>
<dbReference type="PATRIC" id="fig|1045004.4.peg.1690"/>
<reference evidence="7 8" key="1">
    <citation type="journal article" date="2012" name="PLoS ONE">
        <title>Functional divergence in the genus oenococcus as predicted by genome sequencing of the newly-described species, Oenococcus kitaharae.</title>
        <authorList>
            <person name="Borneman A.R."/>
            <person name="McCarthy J.M."/>
            <person name="Chambers P.J."/>
            <person name="Bartowsky E.J."/>
        </authorList>
    </citation>
    <scope>NUCLEOTIDE SEQUENCE [LARGE SCALE GENOMIC DNA]</scope>
    <source>
        <strain evidence="8">DSM17330</strain>
    </source>
</reference>
<dbReference type="STRING" id="336988.NT96_02235"/>
<comment type="caution">
    <text evidence="7">The sequence shown here is derived from an EMBL/GenBank/DDBJ whole genome shotgun (WGS) entry which is preliminary data.</text>
</comment>
<comment type="similarity">
    <text evidence="1 5">Belongs to the transferase hexapeptide repeat family.</text>
</comment>
<dbReference type="InterPro" id="IPR001451">
    <property type="entry name" value="Hexapep"/>
</dbReference>
<keyword evidence="2 5" id="KW-0808">Transferase</keyword>
<keyword evidence="4 5" id="KW-0012">Acyltransferase</keyword>
<evidence type="ECO:0000256" key="4">
    <source>
        <dbReference type="ARBA" id="ARBA00023315"/>
    </source>
</evidence>
<dbReference type="Pfam" id="PF12464">
    <property type="entry name" value="Mac"/>
    <property type="match status" value="1"/>
</dbReference>
<organism evidence="7 8">
    <name type="scientific">Oenococcus kitaharae DSM 17330</name>
    <dbReference type="NCBI Taxonomy" id="1045004"/>
    <lineage>
        <taxon>Bacteria</taxon>
        <taxon>Bacillati</taxon>
        <taxon>Bacillota</taxon>
        <taxon>Bacilli</taxon>
        <taxon>Lactobacillales</taxon>
        <taxon>Lactobacillaceae</taxon>
        <taxon>Oenococcus</taxon>
    </lineage>
</organism>
<proteinExistence type="inferred from homology"/>
<protein>
    <recommendedName>
        <fullName evidence="5">Acetyltransferase</fullName>
        <ecNumber evidence="5">2.3.1.-</ecNumber>
    </recommendedName>
</protein>
<dbReference type="SUPFAM" id="SSF51161">
    <property type="entry name" value="Trimeric LpxA-like enzymes"/>
    <property type="match status" value="1"/>
</dbReference>
<dbReference type="RefSeq" id="WP_007746943.1">
    <property type="nucleotide sequence ID" value="NZ_CM001398.1"/>
</dbReference>
<name>G9WGG5_9LACO</name>
<sequence length="205" mass="22788">MSEQTKMLSGKLYDASDEDLAALRLTAHKINHEYNETFEDEVEKRKALLAKLVPKMGSGAYLQSPIHFDYGVFTEIGDRFFSNFNLTILDTCPVKIGNDVFLGPNITIATPMHPLRFQERNQQVNAKGQLYDYEYGKSITIGDNCWLASNVIVTAGVHIGEGCVIGAGSVVTKDIPANYLAFGNPCRPIREITDQDRLELQGKTI</sequence>
<dbReference type="GO" id="GO:0008870">
    <property type="term" value="F:galactoside O-acetyltransferase activity"/>
    <property type="evidence" value="ECO:0007669"/>
    <property type="project" value="TreeGrafter"/>
</dbReference>
<dbReference type="PANTHER" id="PTHR43017:SF1">
    <property type="entry name" value="ACETYLTRANSFERASE YJL218W-RELATED"/>
    <property type="match status" value="1"/>
</dbReference>
<dbReference type="Proteomes" id="UP000004959">
    <property type="component" value="Chromosome"/>
</dbReference>